<evidence type="ECO:0000313" key="3">
    <source>
        <dbReference type="Proteomes" id="UP000289691"/>
    </source>
</evidence>
<feature type="region of interest" description="Disordered" evidence="1">
    <location>
        <begin position="415"/>
        <end position="437"/>
    </location>
</feature>
<proteinExistence type="predicted"/>
<feature type="compositionally biased region" description="Polar residues" evidence="1">
    <location>
        <begin position="21"/>
        <end position="49"/>
    </location>
</feature>
<dbReference type="Proteomes" id="UP000289691">
    <property type="component" value="Unassembled WGS sequence"/>
</dbReference>
<evidence type="ECO:0000256" key="1">
    <source>
        <dbReference type="SAM" id="MobiDB-lite"/>
    </source>
</evidence>
<dbReference type="EMBL" id="RDFA01000005">
    <property type="protein sequence ID" value="RXK47833.1"/>
    <property type="molecule type" value="Genomic_DNA"/>
</dbReference>
<keyword evidence="3" id="KW-1185">Reference proteome</keyword>
<comment type="caution">
    <text evidence="2">The sequence shown here is derived from an EMBL/GenBank/DDBJ whole genome shotgun (WGS) entry which is preliminary data.</text>
</comment>
<dbReference type="PROSITE" id="PS51257">
    <property type="entry name" value="PROKAR_LIPOPROTEIN"/>
    <property type="match status" value="1"/>
</dbReference>
<sequence>MRTRRGVLTAVLTSVVAGITGCSTTSQERPTEANTDPEPQQTTESDQPNTQDGDQTTEDTEPETFTLPRTGTLSFKTRDGSIGPDGFFDQGHITLETRVVQENGEEEFLTTQELREKEHFNKIQEIAENNYTGWQRELLKDFPHNLTDKDWLMENIYQRIADNRDAVDQEYLEQFEIPFTPEEYTGEGDLDERFTDSKWQNIWGLVMQVADDGISSTNDWIKAAMLAATEYHAANRTTVTFDDKTMDSTHGLGFAITDPTYDDTNLNQQEAWGVETDPGEDDLIWPVDETHGYPNRDDQRIAFETPEPDAPTITIGLTRREEIDNDEGTGNVTIESHLDGKFEDFIRDPSSQKGMKYLDAMCLASYIEDQARTEGGRYVSDYVEHDGAVPELEGAEIHVYDDRIEYVLDGEVEITRESNLSTPEMDSNNNTETTAVD</sequence>
<dbReference type="AlphaFoldDB" id="A0A498KZZ9"/>
<reference evidence="2 3" key="1">
    <citation type="submission" date="2019-01" db="EMBL/GenBank/DDBJ databases">
        <title>Halorientalis sp. F13-25 a new haloarchaeum isolated from hypersaline water.</title>
        <authorList>
            <person name="Ana D.-V."/>
            <person name="Cristina S.-P."/>
            <person name="Antonio V."/>
        </authorList>
    </citation>
    <scope>NUCLEOTIDE SEQUENCE [LARGE SCALE GENOMIC DNA]</scope>
    <source>
        <strain evidence="2 3">F13-25</strain>
    </source>
</reference>
<organism evidence="2 3">
    <name type="scientific">Halorientalis pallida</name>
    <dbReference type="NCBI Taxonomy" id="2479928"/>
    <lineage>
        <taxon>Archaea</taxon>
        <taxon>Methanobacteriati</taxon>
        <taxon>Methanobacteriota</taxon>
        <taxon>Stenosarchaea group</taxon>
        <taxon>Halobacteria</taxon>
        <taxon>Halobacteriales</taxon>
        <taxon>Haloarculaceae</taxon>
        <taxon>Halorientalis</taxon>
    </lineage>
</organism>
<accession>A0A498KZZ9</accession>
<dbReference type="OrthoDB" id="386620at2157"/>
<feature type="compositionally biased region" description="Polar residues" evidence="1">
    <location>
        <begin position="417"/>
        <end position="437"/>
    </location>
</feature>
<feature type="region of interest" description="Disordered" evidence="1">
    <location>
        <begin position="21"/>
        <end position="89"/>
    </location>
</feature>
<gene>
    <name evidence="2" type="ORF">EAF64_14380</name>
</gene>
<dbReference type="RefSeq" id="WP_129069685.1">
    <property type="nucleotide sequence ID" value="NZ_RDFA01000005.1"/>
</dbReference>
<protein>
    <submittedName>
        <fullName evidence="2">Uncharacterized protein</fullName>
    </submittedName>
</protein>
<evidence type="ECO:0000313" key="2">
    <source>
        <dbReference type="EMBL" id="RXK47833.1"/>
    </source>
</evidence>
<name>A0A498KZZ9_9EURY</name>